<proteinExistence type="predicted"/>
<accession>A0A098BJW3</accession>
<dbReference type="AlphaFoldDB" id="A0A098BJW3"/>
<name>A0A098BJW3_9NOCA</name>
<gene>
    <name evidence="2" type="ORF">RHRU231_420089</name>
</gene>
<evidence type="ECO:0000313" key="2">
    <source>
        <dbReference type="EMBL" id="CDZ88540.1"/>
    </source>
</evidence>
<protein>
    <submittedName>
        <fullName evidence="2">Lipase</fullName>
    </submittedName>
</protein>
<feature type="signal peptide" evidence="1">
    <location>
        <begin position="1"/>
        <end position="29"/>
    </location>
</feature>
<dbReference type="OrthoDB" id="9798122at2"/>
<dbReference type="RefSeq" id="WP_040271687.1">
    <property type="nucleotide sequence ID" value="NZ_CP129899.1"/>
</dbReference>
<dbReference type="Proteomes" id="UP000042997">
    <property type="component" value="Unassembled WGS sequence"/>
</dbReference>
<sequence>MRGIGWRLRALACIGAVAAGLVVPATAGAQPGPGTVVAVESLPGELSVPGAATAERLAFRTQWRSGASTTASGVLYLPPGQAPEGGWPVVSWAHGTVGVGDDCAPSRNPRTDRDRAYVGHWLSRGYAVVASDYPGLGSDGLHTYLDGPSAANSVVDVVRAARAAEPSLSNRWIVIGQSQGGHAALHTALLATSRAPELDFRGMIATGAPSNLETLFPFGGPGFPDLGLDGTTVFLSYVLAGLRVARPDVDVNSYLTPVGRDVVDDAERLCYAELSDRVDGIGVGEILARPLGDDRMRAALADYMGVPTRGYDRPLFLGQGLRDQVVPAPLSFKLVADLWSGGTNVDYRTYPNGHSETMFDALPATTPFAATLFGG</sequence>
<dbReference type="GO" id="GO:0016042">
    <property type="term" value="P:lipid catabolic process"/>
    <property type="evidence" value="ECO:0007669"/>
    <property type="project" value="InterPro"/>
</dbReference>
<dbReference type="SUPFAM" id="SSF53474">
    <property type="entry name" value="alpha/beta-Hydrolases"/>
    <property type="match status" value="1"/>
</dbReference>
<feature type="chain" id="PRO_5001932771" evidence="1">
    <location>
        <begin position="30"/>
        <end position="375"/>
    </location>
</feature>
<dbReference type="PANTHER" id="PTHR34853">
    <property type="match status" value="1"/>
</dbReference>
<dbReference type="PIRSF" id="PIRSF029171">
    <property type="entry name" value="Esterase_LipA"/>
    <property type="match status" value="1"/>
</dbReference>
<dbReference type="PANTHER" id="PTHR34853:SF1">
    <property type="entry name" value="LIPASE 5"/>
    <property type="match status" value="1"/>
</dbReference>
<evidence type="ECO:0000256" key="1">
    <source>
        <dbReference type="SAM" id="SignalP"/>
    </source>
</evidence>
<dbReference type="EMBL" id="CCSD01000053">
    <property type="protein sequence ID" value="CDZ88540.1"/>
    <property type="molecule type" value="Genomic_DNA"/>
</dbReference>
<dbReference type="InterPro" id="IPR029058">
    <property type="entry name" value="AB_hydrolase_fold"/>
</dbReference>
<reference evidence="2 3" key="1">
    <citation type="journal article" date="2014" name="Genome Announc.">
        <title>Draft Genome Sequence of Propane- and Butane-Oxidizing Actinobacterium Rhodococcus ruber IEGM 231.</title>
        <authorList>
            <person name="Ivshina I.B."/>
            <person name="Kuyukina M.S."/>
            <person name="Krivoruchko A.V."/>
            <person name="Barbe V."/>
            <person name="Fischer C."/>
        </authorList>
    </citation>
    <scope>NUCLEOTIDE SEQUENCE [LARGE SCALE GENOMIC DNA]</scope>
</reference>
<keyword evidence="1" id="KW-0732">Signal</keyword>
<dbReference type="Pfam" id="PF03583">
    <property type="entry name" value="LIP"/>
    <property type="match status" value="1"/>
</dbReference>
<evidence type="ECO:0000313" key="3">
    <source>
        <dbReference type="Proteomes" id="UP000042997"/>
    </source>
</evidence>
<dbReference type="InterPro" id="IPR005152">
    <property type="entry name" value="Lipase_secreted"/>
</dbReference>
<dbReference type="Gene3D" id="3.40.50.1820">
    <property type="entry name" value="alpha/beta hydrolase"/>
    <property type="match status" value="2"/>
</dbReference>
<dbReference type="eggNOG" id="COG1506">
    <property type="taxonomic scope" value="Bacteria"/>
</dbReference>
<dbReference type="GO" id="GO:0004806">
    <property type="term" value="F:triacylglycerol lipase activity"/>
    <property type="evidence" value="ECO:0007669"/>
    <property type="project" value="InterPro"/>
</dbReference>
<organism evidence="2 3">
    <name type="scientific">Rhodococcus ruber</name>
    <dbReference type="NCBI Taxonomy" id="1830"/>
    <lineage>
        <taxon>Bacteria</taxon>
        <taxon>Bacillati</taxon>
        <taxon>Actinomycetota</taxon>
        <taxon>Actinomycetes</taxon>
        <taxon>Mycobacteriales</taxon>
        <taxon>Nocardiaceae</taxon>
        <taxon>Rhodococcus</taxon>
    </lineage>
</organism>